<evidence type="ECO:0000313" key="1">
    <source>
        <dbReference type="EMBL" id="MCL7344646.1"/>
    </source>
</evidence>
<gene>
    <name evidence="1" type="ORF">TQ35_008755</name>
</gene>
<proteinExistence type="predicted"/>
<feature type="non-terminal residue" evidence="1">
    <location>
        <position position="216"/>
    </location>
</feature>
<name>A0AAE3K2I6_9CREN</name>
<dbReference type="EMBL" id="JZWS02000019">
    <property type="protein sequence ID" value="MCL7344646.1"/>
    <property type="molecule type" value="Genomic_DNA"/>
</dbReference>
<dbReference type="AlphaFoldDB" id="A0AAE3K2I6"/>
<accession>A0AAE3K2I6</accession>
<reference evidence="1" key="1">
    <citation type="submission" date="2022-05" db="EMBL/GenBank/DDBJ databases">
        <title>Metagenome Sequencing of an Archaeal-Dominated Microbial Community from a Hot Spring at the Los Azufres Geothermal Field, Mexico.</title>
        <authorList>
            <person name="Marin-Paredes R."/>
            <person name="Martinez-Romero E."/>
            <person name="Servin-Garciduenas L.E."/>
        </authorList>
    </citation>
    <scope>NUCLEOTIDE SEQUENCE</scope>
    <source>
        <strain evidence="1">AZ1-454</strain>
    </source>
</reference>
<sequence length="216" mass="22690">MADYGFVTGNLLSTSTSTFQVTFSSPQSGVIFISSSPIYVGLAGSFTFPSGATYYYFNNQQKWCISVDLSKYYVGVIVYNGSPPIDVTIQVDGQTLSMSSVMGTGVCGYATGIKMNNGLQIGALTCCSFDNVSTGATILPLGNACTCYGVYSCNGCPTSGSTSSLLCPVAPTKNEAFYVTLPTSIAPTKNEAFYVTLPTSIAPTKNEAFYVTLPTS</sequence>
<organism evidence="1">
    <name type="scientific">Candidatus Aramenus sulfurataquae</name>
    <dbReference type="NCBI Taxonomy" id="1326980"/>
    <lineage>
        <taxon>Archaea</taxon>
        <taxon>Thermoproteota</taxon>
        <taxon>Thermoprotei</taxon>
        <taxon>Sulfolobales</taxon>
        <taxon>Sulfolobaceae</taxon>
        <taxon>Candidatus Aramenus</taxon>
    </lineage>
</organism>
<protein>
    <submittedName>
        <fullName evidence="1">Uncharacterized protein</fullName>
    </submittedName>
</protein>
<comment type="caution">
    <text evidence="1">The sequence shown here is derived from an EMBL/GenBank/DDBJ whole genome shotgun (WGS) entry which is preliminary data.</text>
</comment>